<dbReference type="AlphaFoldDB" id="A0A7U6FS45"/>
<evidence type="ECO:0000313" key="4">
    <source>
        <dbReference type="Proteomes" id="UP000726136"/>
    </source>
</evidence>
<protein>
    <submittedName>
        <fullName evidence="1">Uncharacterized protein</fullName>
    </submittedName>
</protein>
<dbReference type="EMBL" id="RDPI01000019">
    <property type="protein sequence ID" value="MBF4374452.1"/>
    <property type="molecule type" value="Genomic_DNA"/>
</dbReference>
<name>A0A7U6FS45_VIBAN</name>
<sequence>MCEKPNHASIDYIKSYQAASGDHLKIVKCELASEDIVNWAREFFKEKQCFSNALNMSIVDGCDYVLGYIYFECLGIAIEHAWNCDEQAHFDLTAQLFWEDSVSTVYVELLRLGSCDVQEVFDKCNGVDHMALRLSNEYRHMFNRVSNKISKI</sequence>
<dbReference type="RefSeq" id="WP_116285142.1">
    <property type="nucleotide sequence ID" value="NZ_CP034672.1"/>
</dbReference>
<accession>A0A7U6FS45</accession>
<reference evidence="1 3" key="1">
    <citation type="submission" date="2018-12" db="EMBL/GenBank/DDBJ databases">
        <title>Characterization and Draft Genome of Vibrio anguillarum J360 Marine Pathogen Isolated from an Outbreak in Lumpfish (Cyclopterus lumpus).</title>
        <authorList>
            <person name="Vasquez J.I."/>
            <person name="Cao T."/>
            <person name="Chakraborty S."/>
            <person name="Gnanagobal H."/>
            <person name="Wescot J."/>
            <person name="Boyce D."/>
            <person name="Santander J."/>
        </authorList>
    </citation>
    <scope>NUCLEOTIDE SEQUENCE [LARGE SCALE GENOMIC DNA]</scope>
    <source>
        <strain evidence="1 3">J360</strain>
    </source>
</reference>
<organism evidence="1 3">
    <name type="scientific">Vibrio anguillarum</name>
    <name type="common">Listonella anguillarum</name>
    <dbReference type="NCBI Taxonomy" id="55601"/>
    <lineage>
        <taxon>Bacteria</taxon>
        <taxon>Pseudomonadati</taxon>
        <taxon>Pseudomonadota</taxon>
        <taxon>Gammaproteobacteria</taxon>
        <taxon>Vibrionales</taxon>
        <taxon>Vibrionaceae</taxon>
        <taxon>Vibrio</taxon>
    </lineage>
</organism>
<proteinExistence type="predicted"/>
<evidence type="ECO:0000313" key="2">
    <source>
        <dbReference type="EMBL" id="MBF4374452.1"/>
    </source>
</evidence>
<gene>
    <name evidence="1" type="ORF">DYL72_15485</name>
    <name evidence="2" type="ORF">EAY46_15390</name>
</gene>
<dbReference type="EMBL" id="CP034672">
    <property type="protein sequence ID" value="AZS26309.1"/>
    <property type="molecule type" value="Genomic_DNA"/>
</dbReference>
<evidence type="ECO:0000313" key="1">
    <source>
        <dbReference type="EMBL" id="AZS26309.1"/>
    </source>
</evidence>
<reference evidence="2 4" key="2">
    <citation type="journal article" date="2021" name="PeerJ">
        <title>Analysis of 44 Vibrio anguillarum genomes reveals high genetic diversity.</title>
        <authorList>
            <person name="Hansen M.J."/>
            <person name="Dalsgaard I."/>
        </authorList>
    </citation>
    <scope>NUCLEOTIDE SEQUENCE [LARGE SCALE GENOMIC DNA]</scope>
    <source>
        <strain evidence="2 4">040915-1/1B</strain>
    </source>
</reference>
<dbReference type="Proteomes" id="UP000726136">
    <property type="component" value="Unassembled WGS sequence"/>
</dbReference>
<keyword evidence="4" id="KW-1185">Reference proteome</keyword>
<dbReference type="Proteomes" id="UP000256923">
    <property type="component" value="Chromosome 1"/>
</dbReference>
<evidence type="ECO:0000313" key="3">
    <source>
        <dbReference type="Proteomes" id="UP000256923"/>
    </source>
</evidence>